<feature type="compositionally biased region" description="Polar residues" evidence="2">
    <location>
        <begin position="15"/>
        <end position="26"/>
    </location>
</feature>
<gene>
    <name evidence="3" type="ORF">B7463_g8528</name>
</gene>
<dbReference type="GO" id="GO:0010737">
    <property type="term" value="P:protein kinase A signaling"/>
    <property type="evidence" value="ECO:0007669"/>
    <property type="project" value="TreeGrafter"/>
</dbReference>
<name>A0A3E2H347_SCYLI</name>
<dbReference type="AlphaFoldDB" id="A0A3E2H347"/>
<evidence type="ECO:0000256" key="1">
    <source>
        <dbReference type="ARBA" id="ARBA00010954"/>
    </source>
</evidence>
<dbReference type="Pfam" id="PF05794">
    <property type="entry name" value="Tcp11"/>
    <property type="match status" value="1"/>
</dbReference>
<feature type="compositionally biased region" description="Polar residues" evidence="2">
    <location>
        <begin position="94"/>
        <end position="103"/>
    </location>
</feature>
<organism evidence="3 4">
    <name type="scientific">Scytalidium lignicola</name>
    <name type="common">Hyphomycete</name>
    <dbReference type="NCBI Taxonomy" id="5539"/>
    <lineage>
        <taxon>Eukaryota</taxon>
        <taxon>Fungi</taxon>
        <taxon>Dikarya</taxon>
        <taxon>Ascomycota</taxon>
        <taxon>Pezizomycotina</taxon>
        <taxon>Leotiomycetes</taxon>
        <taxon>Leotiomycetes incertae sedis</taxon>
        <taxon>Scytalidium</taxon>
    </lineage>
</organism>
<reference evidence="3 4" key="1">
    <citation type="submission" date="2018-05" db="EMBL/GenBank/DDBJ databases">
        <title>Draft genome sequence of Scytalidium lignicola DSM 105466, a ubiquitous saprotrophic fungus.</title>
        <authorList>
            <person name="Buettner E."/>
            <person name="Gebauer A.M."/>
            <person name="Hofrichter M."/>
            <person name="Liers C."/>
            <person name="Kellner H."/>
        </authorList>
    </citation>
    <scope>NUCLEOTIDE SEQUENCE [LARGE SCALE GENOMIC DNA]</scope>
    <source>
        <strain evidence="3 4">DSM 105466</strain>
    </source>
</reference>
<dbReference type="PANTHER" id="PTHR12832">
    <property type="entry name" value="TESTIS-SPECIFIC PROTEIN PBS13 T-COMPLEX 11"/>
    <property type="match status" value="1"/>
</dbReference>
<dbReference type="PANTHER" id="PTHR12832:SF11">
    <property type="entry name" value="LD23868P"/>
    <property type="match status" value="1"/>
</dbReference>
<protein>
    <submittedName>
        <fullName evidence="3">Uncharacterized protein</fullName>
    </submittedName>
</protein>
<dbReference type="InterPro" id="IPR008862">
    <property type="entry name" value="Tcp11"/>
</dbReference>
<feature type="region of interest" description="Disordered" evidence="2">
    <location>
        <begin position="1"/>
        <end position="109"/>
    </location>
</feature>
<feature type="region of interest" description="Disordered" evidence="2">
    <location>
        <begin position="443"/>
        <end position="474"/>
    </location>
</feature>
<dbReference type="Proteomes" id="UP000258309">
    <property type="component" value="Unassembled WGS sequence"/>
</dbReference>
<comment type="caution">
    <text evidence="3">The sequence shown here is derived from an EMBL/GenBank/DDBJ whole genome shotgun (WGS) entry which is preliminary data.</text>
</comment>
<keyword evidence="4" id="KW-1185">Reference proteome</keyword>
<comment type="similarity">
    <text evidence="1">Belongs to the TCP11 family.</text>
</comment>
<dbReference type="EMBL" id="NCSJ02000189">
    <property type="protein sequence ID" value="RFU27810.1"/>
    <property type="molecule type" value="Genomic_DNA"/>
</dbReference>
<evidence type="ECO:0000313" key="4">
    <source>
        <dbReference type="Proteomes" id="UP000258309"/>
    </source>
</evidence>
<sequence length="700" mass="77697">MEPNSGSLGRRRSIETSNNPAKSTTPTEDEPVSGEAVETNPQVSGDVPHEQQEYMPDSDNQSAMSLTYRPKKAKRASVQGPRSQNRDKVLSSLAERTTTTTKSNPPPVTTALELPVTKESLGELEVNKIVHNPKLRHDINFNPDLHFRPNTDGEKGKRKLQKANEFWDTLGNQLREYLTNREEFENRHGAIEWTLPAALGAIRGILETLVPERDRISVEETFNVELLMQEIGKAVADLTRLAQWLSGLLKRHCAPMRDSWVDLMVTQISEGDRNQDINLLIEGIKSLLGILEAMKLDVANHQIRCLREILIEDTVQFEQKFFAKKIVAGKLDIQRAHQWFKNSINLLDTESTVDASMRSKAQLWAFFKALVNFTLPSKSSEPVPHTFLFDEDRILKLRSDMLDAINLEICMQLYRDLRAESNSRNASAIGEFNARPSTPVWNANIDSDVMDSEPSSPESSVSSSNSTRGPSGATPAYFLVSQQESSYELRNSLLDILASATPNTNKWTSLSSALALQILRSTPAPLTELPGFESRVASHISNAASPVYQEAERVILSQLHPHLKMLVEAYMPLSNLHVSDAATAPRKANGIAPHIPIMDIPVHKEPIVDMATRIAHIGVLHWRVWGPLAYIDDPEGNDNEISADGDEVTDQTSNRHSAHLYDGFGPLTSSPHLLKNAALLAAGVIGILSDDTQSSCNTFE</sequence>
<feature type="compositionally biased region" description="Low complexity" evidence="2">
    <location>
        <begin position="452"/>
        <end position="466"/>
    </location>
</feature>
<evidence type="ECO:0000313" key="3">
    <source>
        <dbReference type="EMBL" id="RFU27810.1"/>
    </source>
</evidence>
<dbReference type="OrthoDB" id="276323at2759"/>
<evidence type="ECO:0000256" key="2">
    <source>
        <dbReference type="SAM" id="MobiDB-lite"/>
    </source>
</evidence>
<proteinExistence type="inferred from homology"/>
<dbReference type="OMA" id="LHWRVWS"/>
<feature type="non-terminal residue" evidence="3">
    <location>
        <position position="1"/>
    </location>
</feature>
<feature type="non-terminal residue" evidence="3">
    <location>
        <position position="700"/>
    </location>
</feature>
<accession>A0A3E2H347</accession>